<accession>A0ACC2TK55</accession>
<dbReference type="Proteomes" id="UP001165960">
    <property type="component" value="Unassembled WGS sequence"/>
</dbReference>
<proteinExistence type="predicted"/>
<reference evidence="1" key="1">
    <citation type="submission" date="2022-04" db="EMBL/GenBank/DDBJ databases">
        <title>Genome of the entomopathogenic fungus Entomophthora muscae.</title>
        <authorList>
            <person name="Elya C."/>
            <person name="Lovett B.R."/>
            <person name="Lee E."/>
            <person name="Macias A.M."/>
            <person name="Hajek A.E."/>
            <person name="De Bivort B.L."/>
            <person name="Kasson M.T."/>
            <person name="De Fine Licht H.H."/>
            <person name="Stajich J.E."/>
        </authorList>
    </citation>
    <scope>NUCLEOTIDE SEQUENCE</scope>
    <source>
        <strain evidence="1">Berkeley</strain>
    </source>
</reference>
<evidence type="ECO:0000313" key="1">
    <source>
        <dbReference type="EMBL" id="KAJ9074984.1"/>
    </source>
</evidence>
<name>A0ACC2TK55_9FUNG</name>
<dbReference type="EMBL" id="QTSX02002842">
    <property type="protein sequence ID" value="KAJ9074984.1"/>
    <property type="molecule type" value="Genomic_DNA"/>
</dbReference>
<comment type="caution">
    <text evidence="1">The sequence shown here is derived from an EMBL/GenBank/DDBJ whole genome shotgun (WGS) entry which is preliminary data.</text>
</comment>
<keyword evidence="2" id="KW-1185">Reference proteome</keyword>
<sequence>MSDIEESIYDERKRSHDDEEITFNNREYTNNEASRYSKRPAITSDEYDDGRFNTVRALAFRCLVTTREAGIIIGKQGRSISGLREQSGARITISEMIPGAHERVLSVIGSPDSTSLAFGLLAEHIPKESDLSDMSGSQDRLVNFRLLVPHGRMGSIIGKGGLKIKEIQDHTGAKLHASEEMLPQSTERTLTITGYAHQIQTAVREVGLALKELPERTSSVIHFKPTASRGNIHNSPGPMFGGHGYGGPSSNGPSGDYGGGPGGMGPGAYSYGYPGRTDFPLGGGNGGYGMGGVHQGGSGPLGGMGGGPPVVSTQAQQIYIPNEMVGCIIGKGGTKINEMRMLSGAAIKVAEAVNGSSERLVTITGTPDANRVALHLLYTRLEAEKSKILAAATGQGHR</sequence>
<evidence type="ECO:0000313" key="2">
    <source>
        <dbReference type="Proteomes" id="UP001165960"/>
    </source>
</evidence>
<gene>
    <name evidence="1" type="primary">PBP2_1</name>
    <name evidence="1" type="ORF">DSO57_1000925</name>
</gene>
<protein>
    <submittedName>
        <fullName evidence="1">PAB1 binding protein</fullName>
    </submittedName>
</protein>
<organism evidence="1 2">
    <name type="scientific">Entomophthora muscae</name>
    <dbReference type="NCBI Taxonomy" id="34485"/>
    <lineage>
        <taxon>Eukaryota</taxon>
        <taxon>Fungi</taxon>
        <taxon>Fungi incertae sedis</taxon>
        <taxon>Zoopagomycota</taxon>
        <taxon>Entomophthoromycotina</taxon>
        <taxon>Entomophthoromycetes</taxon>
        <taxon>Entomophthorales</taxon>
        <taxon>Entomophthoraceae</taxon>
        <taxon>Entomophthora</taxon>
    </lineage>
</organism>